<dbReference type="PANTHER" id="PTHR30269:SF32">
    <property type="entry name" value="MEMBRANE TRANSPORTER PROTEIN-RELATED"/>
    <property type="match status" value="1"/>
</dbReference>
<evidence type="ECO:0000313" key="10">
    <source>
        <dbReference type="Proteomes" id="UP000342300"/>
    </source>
</evidence>
<proteinExistence type="inferred from homology"/>
<evidence type="ECO:0000256" key="7">
    <source>
        <dbReference type="ARBA" id="ARBA00023136"/>
    </source>
</evidence>
<keyword evidence="3" id="KW-0813">Transport</keyword>
<dbReference type="InterPro" id="IPR002781">
    <property type="entry name" value="TM_pro_TauE-like"/>
</dbReference>
<feature type="transmembrane region" description="Helical" evidence="8">
    <location>
        <begin position="226"/>
        <end position="244"/>
    </location>
</feature>
<evidence type="ECO:0000313" key="9">
    <source>
        <dbReference type="EMBL" id="MQM31992.1"/>
    </source>
</evidence>
<evidence type="ECO:0000256" key="4">
    <source>
        <dbReference type="ARBA" id="ARBA00022475"/>
    </source>
</evidence>
<feature type="transmembrane region" description="Helical" evidence="8">
    <location>
        <begin position="131"/>
        <end position="156"/>
    </location>
</feature>
<dbReference type="InterPro" id="IPR052017">
    <property type="entry name" value="TSUP"/>
</dbReference>
<gene>
    <name evidence="9" type="ORF">CRU78_16365</name>
</gene>
<keyword evidence="4 8" id="KW-1003">Cell membrane</keyword>
<feature type="transmembrane region" description="Helical" evidence="8">
    <location>
        <begin position="168"/>
        <end position="189"/>
    </location>
</feature>
<protein>
    <recommendedName>
        <fullName evidence="8">Probable membrane transporter protein</fullName>
    </recommendedName>
</protein>
<keyword evidence="5 8" id="KW-0812">Transmembrane</keyword>
<feature type="transmembrane region" description="Helical" evidence="8">
    <location>
        <begin position="32"/>
        <end position="55"/>
    </location>
</feature>
<dbReference type="GO" id="GO:0005886">
    <property type="term" value="C:plasma membrane"/>
    <property type="evidence" value="ECO:0007669"/>
    <property type="project" value="UniProtKB-SubCell"/>
</dbReference>
<keyword evidence="6 8" id="KW-1133">Transmembrane helix</keyword>
<feature type="transmembrane region" description="Helical" evidence="8">
    <location>
        <begin position="195"/>
        <end position="214"/>
    </location>
</feature>
<dbReference type="PANTHER" id="PTHR30269">
    <property type="entry name" value="TRANSMEMBRANE PROTEIN YFCA"/>
    <property type="match status" value="1"/>
</dbReference>
<feature type="transmembrane region" description="Helical" evidence="8">
    <location>
        <begin position="6"/>
        <end position="25"/>
    </location>
</feature>
<name>A0A6A7RYJ3_9PROT</name>
<feature type="transmembrane region" description="Helical" evidence="8">
    <location>
        <begin position="100"/>
        <end position="119"/>
    </location>
</feature>
<evidence type="ECO:0000256" key="5">
    <source>
        <dbReference type="ARBA" id="ARBA00022692"/>
    </source>
</evidence>
<reference evidence="9 10" key="1">
    <citation type="submission" date="2017-09" db="EMBL/GenBank/DDBJ databases">
        <title>Metagenomic Analysis Reveals Denitrifying Candidatus Accumulibacter and Flanking Population as a Source of N2O.</title>
        <authorList>
            <person name="Gao H."/>
            <person name="Mao Y."/>
            <person name="Zhao X."/>
            <person name="Liu W.-T."/>
            <person name="Zhang T."/>
            <person name="Wells G."/>
        </authorList>
    </citation>
    <scope>NUCLEOTIDE SEQUENCE [LARGE SCALE GENOMIC DNA]</scope>
    <source>
        <strain evidence="9">CANDO_2_IC</strain>
    </source>
</reference>
<comment type="similarity">
    <text evidence="2 8">Belongs to the 4-toluene sulfonate uptake permease (TSUP) (TC 2.A.102) family.</text>
</comment>
<evidence type="ECO:0000256" key="6">
    <source>
        <dbReference type="ARBA" id="ARBA00022989"/>
    </source>
</evidence>
<evidence type="ECO:0000256" key="8">
    <source>
        <dbReference type="RuleBase" id="RU363041"/>
    </source>
</evidence>
<dbReference type="AlphaFoldDB" id="A0A6A7RYJ3"/>
<feature type="transmembrane region" description="Helical" evidence="8">
    <location>
        <begin position="75"/>
        <end position="93"/>
    </location>
</feature>
<evidence type="ECO:0000256" key="3">
    <source>
        <dbReference type="ARBA" id="ARBA00022448"/>
    </source>
</evidence>
<comment type="caution">
    <text evidence="9">The sequence shown here is derived from an EMBL/GenBank/DDBJ whole genome shotgun (WGS) entry which is preliminary data.</text>
</comment>
<keyword evidence="7 8" id="KW-0472">Membrane</keyword>
<dbReference type="Proteomes" id="UP000342300">
    <property type="component" value="Unassembled WGS sequence"/>
</dbReference>
<sequence length="250" mass="25685">MSDPFAITALVALTFVAAGFVKGVIGMGLPAVAMGLLSLVMAPASAAAALVAPSLLTNLWQLFAGPNLAAIVRRLASMLLTAVIGTLLTIKVLTGSSASLASGALGAILVVYGLFALSARRFSVPANAERWLSPLVGLMTGLIAGATGLFTIPAVPYLSALGLAKDELVQALGLFFSVSTLALAAALTLSGSYQWVTAASSMLAILPALLGMFIGKRMRDKLAPDAFRRCFFLGLVALGVYMFARALLHS</sequence>
<evidence type="ECO:0000256" key="2">
    <source>
        <dbReference type="ARBA" id="ARBA00009142"/>
    </source>
</evidence>
<accession>A0A6A7RYJ3</accession>
<comment type="subcellular location">
    <subcellularLocation>
        <location evidence="1 8">Cell membrane</location>
        <topology evidence="1 8">Multi-pass membrane protein</topology>
    </subcellularLocation>
</comment>
<dbReference type="Pfam" id="PF01925">
    <property type="entry name" value="TauE"/>
    <property type="match status" value="1"/>
</dbReference>
<dbReference type="EMBL" id="PDHS01000419">
    <property type="protein sequence ID" value="MQM31992.1"/>
    <property type="molecule type" value="Genomic_DNA"/>
</dbReference>
<organism evidence="9 10">
    <name type="scientific">Candidatus Accumulibacter phosphatis</name>
    <dbReference type="NCBI Taxonomy" id="327160"/>
    <lineage>
        <taxon>Bacteria</taxon>
        <taxon>Pseudomonadati</taxon>
        <taxon>Pseudomonadota</taxon>
        <taxon>Betaproteobacteria</taxon>
        <taxon>Candidatus Accumulibacter</taxon>
    </lineage>
</organism>
<evidence type="ECO:0000256" key="1">
    <source>
        <dbReference type="ARBA" id="ARBA00004651"/>
    </source>
</evidence>